<protein>
    <submittedName>
        <fullName evidence="3">Polyketide cyclase</fullName>
    </submittedName>
</protein>
<organism evidence="3 4">
    <name type="scientific">Neoroseomonas terrae</name>
    <dbReference type="NCBI Taxonomy" id="424799"/>
    <lineage>
        <taxon>Bacteria</taxon>
        <taxon>Pseudomonadati</taxon>
        <taxon>Pseudomonadota</taxon>
        <taxon>Alphaproteobacteria</taxon>
        <taxon>Acetobacterales</taxon>
        <taxon>Acetobacteraceae</taxon>
        <taxon>Neoroseomonas</taxon>
    </lineage>
</organism>
<sequence length="150" mass="16078">MTGVSHRTFVFERQTGAEPERVFAAYADPAERQAWSAPSDTAMFAYETADFTEGGVDTFRCGSKEAPQYAGRTTYLSIVPSERIVTAEVIHAGGRTVMTCLNTVELVAQGSGTRILATVQVASFIGDAMLDGVREGNEASLNNLVRHLAG</sequence>
<evidence type="ECO:0000313" key="4">
    <source>
        <dbReference type="Proteomes" id="UP000698752"/>
    </source>
</evidence>
<reference evidence="4" key="1">
    <citation type="journal article" date="2021" name="Syst. Appl. Microbiol.">
        <title>Roseomonas hellenica sp. nov., isolated from roots of wild-growing Alkanna tinctoria.</title>
        <authorList>
            <person name="Rat A."/>
            <person name="Naranjo H.D."/>
            <person name="Lebbe L."/>
            <person name="Cnockaert M."/>
            <person name="Krigas N."/>
            <person name="Grigoriadou K."/>
            <person name="Maloupa E."/>
            <person name="Willems A."/>
        </authorList>
    </citation>
    <scope>NUCLEOTIDE SEQUENCE [LARGE SCALE GENOMIC DNA]</scope>
    <source>
        <strain evidence="4">LMG 31159</strain>
    </source>
</reference>
<dbReference type="SUPFAM" id="SSF55961">
    <property type="entry name" value="Bet v1-like"/>
    <property type="match status" value="1"/>
</dbReference>
<keyword evidence="4" id="KW-1185">Reference proteome</keyword>
<proteinExistence type="inferred from homology"/>
<dbReference type="EMBL" id="JAAEDI010000019">
    <property type="protein sequence ID" value="MBR0651532.1"/>
    <property type="molecule type" value="Genomic_DNA"/>
</dbReference>
<evidence type="ECO:0000313" key="3">
    <source>
        <dbReference type="EMBL" id="MBR0651532.1"/>
    </source>
</evidence>
<dbReference type="RefSeq" id="WP_211870200.1">
    <property type="nucleotide sequence ID" value="NZ_JAAEDI010000019.1"/>
</dbReference>
<dbReference type="Proteomes" id="UP000698752">
    <property type="component" value="Unassembled WGS sequence"/>
</dbReference>
<evidence type="ECO:0000259" key="2">
    <source>
        <dbReference type="Pfam" id="PF08327"/>
    </source>
</evidence>
<feature type="domain" description="Activator of Hsp90 ATPase homologue 1/2-like C-terminal" evidence="2">
    <location>
        <begin position="17"/>
        <end position="148"/>
    </location>
</feature>
<comment type="caution">
    <text evidence="3">The sequence shown here is derived from an EMBL/GenBank/DDBJ whole genome shotgun (WGS) entry which is preliminary data.</text>
</comment>
<name>A0ABS5EKI9_9PROT</name>
<accession>A0ABS5EKI9</accession>
<dbReference type="InterPro" id="IPR023393">
    <property type="entry name" value="START-like_dom_sf"/>
</dbReference>
<dbReference type="Gene3D" id="3.30.530.20">
    <property type="match status" value="1"/>
</dbReference>
<evidence type="ECO:0000256" key="1">
    <source>
        <dbReference type="ARBA" id="ARBA00006817"/>
    </source>
</evidence>
<comment type="similarity">
    <text evidence="1">Belongs to the AHA1 family.</text>
</comment>
<dbReference type="Pfam" id="PF08327">
    <property type="entry name" value="AHSA1"/>
    <property type="match status" value="1"/>
</dbReference>
<dbReference type="InterPro" id="IPR013538">
    <property type="entry name" value="ASHA1/2-like_C"/>
</dbReference>
<gene>
    <name evidence="3" type="ORF">GXW78_17815</name>
</gene>